<dbReference type="EMBL" id="SRQM01000385">
    <property type="protein sequence ID" value="KAG6111448.1"/>
    <property type="molecule type" value="Genomic_DNA"/>
</dbReference>
<name>A0A9P7TRH3_9HYPO</name>
<evidence type="ECO:0000313" key="3">
    <source>
        <dbReference type="Proteomes" id="UP000732380"/>
    </source>
</evidence>
<proteinExistence type="predicted"/>
<dbReference type="AlphaFoldDB" id="A0A9P7TRH3"/>
<accession>A0A9P7TRH3</accession>
<protein>
    <submittedName>
        <fullName evidence="2">Uncharacterized protein</fullName>
    </submittedName>
</protein>
<gene>
    <name evidence="2" type="ORF">E4U13_004829</name>
</gene>
<feature type="compositionally biased region" description="Basic and acidic residues" evidence="1">
    <location>
        <begin position="96"/>
        <end position="119"/>
    </location>
</feature>
<keyword evidence="3" id="KW-1185">Reference proteome</keyword>
<feature type="region of interest" description="Disordered" evidence="1">
    <location>
        <begin position="76"/>
        <end position="133"/>
    </location>
</feature>
<dbReference type="Proteomes" id="UP000732380">
    <property type="component" value="Unassembled WGS sequence"/>
</dbReference>
<reference evidence="2 3" key="1">
    <citation type="journal article" date="2020" name="bioRxiv">
        <title>Whole genome comparisons of ergot fungi reveals the divergence and evolution of species within the genus Claviceps are the result of varying mechanisms driving genome evolution and host range expansion.</title>
        <authorList>
            <person name="Wyka S.A."/>
            <person name="Mondo S.J."/>
            <person name="Liu M."/>
            <person name="Dettman J."/>
            <person name="Nalam V."/>
            <person name="Broders K.D."/>
        </authorList>
    </citation>
    <scope>NUCLEOTIDE SEQUENCE [LARGE SCALE GENOMIC DNA]</scope>
    <source>
        <strain evidence="2 3">LM576</strain>
    </source>
</reference>
<evidence type="ECO:0000256" key="1">
    <source>
        <dbReference type="SAM" id="MobiDB-lite"/>
    </source>
</evidence>
<organism evidence="2 3">
    <name type="scientific">Claviceps humidiphila</name>
    <dbReference type="NCBI Taxonomy" id="1294629"/>
    <lineage>
        <taxon>Eukaryota</taxon>
        <taxon>Fungi</taxon>
        <taxon>Dikarya</taxon>
        <taxon>Ascomycota</taxon>
        <taxon>Pezizomycotina</taxon>
        <taxon>Sordariomycetes</taxon>
        <taxon>Hypocreomycetidae</taxon>
        <taxon>Hypocreales</taxon>
        <taxon>Clavicipitaceae</taxon>
        <taxon>Claviceps</taxon>
    </lineage>
</organism>
<evidence type="ECO:0000313" key="2">
    <source>
        <dbReference type="EMBL" id="KAG6111448.1"/>
    </source>
</evidence>
<comment type="caution">
    <text evidence="2">The sequence shown here is derived from an EMBL/GenBank/DDBJ whole genome shotgun (WGS) entry which is preliminary data.</text>
</comment>
<sequence>MGGILDVRIKLIREAKDVEEAINPVREEFRRQSNNGIWTDEFRMGIIPTPWRRALAAARLRKRWFAATWDRQGRLNKDRGAYGECPTSQETASPRPLERNKGHGEAPMEHLHTTTEHIEQLVPEDEAKQIVPA</sequence>